<keyword evidence="4" id="KW-1185">Reference proteome</keyword>
<sequence length="372" mass="39293">MKPLIFFMLLASCTAQLPFPWPFCASTTTFSLAGTYTVTSTSTITSGTSTTTVTAPTSVSIAQSRTTVYTPTSVTCLSTATTLTAYPSLGLDGSTLAIREAKPQITIPPLLPTGCSSVTIIQPTVADGPCTRVEGDFVLATSTVTTTTSGVLTETTTPISTQTVTETWVQPTPTSFNGLNYYQYLNAYNYNSATTGLGGGGYSTSHWLGNTSYLTTGLTRNINFESPNWPTGAALCQLPGQSAATDCSQWTVVFQGFMFARVPGPYVVHSPIASETAKWQDNAGFWWGGSKAYATYTDGNVDGAATPLGIEGVDNYAAYELVAGEFLPFTFIYSNGQGPAANRVDVTGPDGVVYPEDLELFVPPCEDSAFVP</sequence>
<dbReference type="InterPro" id="IPR018871">
    <property type="entry name" value="GLEYA_adhesin_domain"/>
</dbReference>
<dbReference type="EMBL" id="PVWQ01000016">
    <property type="protein sequence ID" value="RDW61815.1"/>
    <property type="molecule type" value="Genomic_DNA"/>
</dbReference>
<evidence type="ECO:0000313" key="4">
    <source>
        <dbReference type="Proteomes" id="UP000256690"/>
    </source>
</evidence>
<feature type="domain" description="PA14" evidence="2">
    <location>
        <begin position="197"/>
        <end position="361"/>
    </location>
</feature>
<dbReference type="Proteomes" id="UP000256690">
    <property type="component" value="Unassembled WGS sequence"/>
</dbReference>
<dbReference type="AlphaFoldDB" id="A0A3D8QJ31"/>
<organism evidence="3 4">
    <name type="scientific">Aspergillus mulundensis</name>
    <dbReference type="NCBI Taxonomy" id="1810919"/>
    <lineage>
        <taxon>Eukaryota</taxon>
        <taxon>Fungi</taxon>
        <taxon>Dikarya</taxon>
        <taxon>Ascomycota</taxon>
        <taxon>Pezizomycotina</taxon>
        <taxon>Eurotiomycetes</taxon>
        <taxon>Eurotiomycetidae</taxon>
        <taxon>Eurotiales</taxon>
        <taxon>Aspergillaceae</taxon>
        <taxon>Aspergillus</taxon>
        <taxon>Aspergillus subgen. Nidulantes</taxon>
    </lineage>
</organism>
<protein>
    <recommendedName>
        <fullName evidence="2">PA14 domain-containing protein</fullName>
    </recommendedName>
</protein>
<evidence type="ECO:0000256" key="1">
    <source>
        <dbReference type="SAM" id="SignalP"/>
    </source>
</evidence>
<accession>A0A3D8QJ31</accession>
<feature type="chain" id="PRO_5017535221" description="PA14 domain-containing protein" evidence="1">
    <location>
        <begin position="16"/>
        <end position="372"/>
    </location>
</feature>
<name>A0A3D8QJ31_9EURO</name>
<evidence type="ECO:0000259" key="2">
    <source>
        <dbReference type="PROSITE" id="PS51820"/>
    </source>
</evidence>
<dbReference type="PROSITE" id="PS51820">
    <property type="entry name" value="PA14"/>
    <property type="match status" value="1"/>
</dbReference>
<keyword evidence="1" id="KW-0732">Signal</keyword>
<proteinExistence type="predicted"/>
<feature type="signal peptide" evidence="1">
    <location>
        <begin position="1"/>
        <end position="15"/>
    </location>
</feature>
<dbReference type="InterPro" id="IPR037524">
    <property type="entry name" value="PA14/GLEYA"/>
</dbReference>
<dbReference type="RefSeq" id="XP_026598946.1">
    <property type="nucleotide sequence ID" value="XM_026752503.1"/>
</dbReference>
<reference evidence="3 4" key="1">
    <citation type="journal article" date="2018" name="IMA Fungus">
        <title>IMA Genome-F 9: Draft genome sequence of Annulohypoxylon stygium, Aspergillus mulundensis, Berkeleyomyces basicola (syn. Thielaviopsis basicola), Ceratocystis smalleyi, two Cercospora beticola strains, Coleophoma cylindrospora, Fusarium fracticaudum, Phialophora cf. hyalina, and Morchella septimelata.</title>
        <authorList>
            <person name="Wingfield B.D."/>
            <person name="Bills G.F."/>
            <person name="Dong Y."/>
            <person name="Huang W."/>
            <person name="Nel W.J."/>
            <person name="Swalarsk-Parry B.S."/>
            <person name="Vaghefi N."/>
            <person name="Wilken P.M."/>
            <person name="An Z."/>
            <person name="de Beer Z.W."/>
            <person name="De Vos L."/>
            <person name="Chen L."/>
            <person name="Duong T.A."/>
            <person name="Gao Y."/>
            <person name="Hammerbacher A."/>
            <person name="Kikkert J.R."/>
            <person name="Li Y."/>
            <person name="Li H."/>
            <person name="Li K."/>
            <person name="Li Q."/>
            <person name="Liu X."/>
            <person name="Ma X."/>
            <person name="Naidoo K."/>
            <person name="Pethybridge S.J."/>
            <person name="Sun J."/>
            <person name="Steenkamp E.T."/>
            <person name="van der Nest M.A."/>
            <person name="van Wyk S."/>
            <person name="Wingfield M.J."/>
            <person name="Xiong C."/>
            <person name="Yue Q."/>
            <person name="Zhang X."/>
        </authorList>
    </citation>
    <scope>NUCLEOTIDE SEQUENCE [LARGE SCALE GENOMIC DNA]</scope>
    <source>
        <strain evidence="3 4">DSM 5745</strain>
    </source>
</reference>
<gene>
    <name evidence="3" type="ORF">DSM5745_10487</name>
</gene>
<dbReference type="OrthoDB" id="4225822at2759"/>
<dbReference type="Gene3D" id="2.60.120.1560">
    <property type="match status" value="1"/>
</dbReference>
<evidence type="ECO:0000313" key="3">
    <source>
        <dbReference type="EMBL" id="RDW61815.1"/>
    </source>
</evidence>
<comment type="caution">
    <text evidence="3">The sequence shown here is derived from an EMBL/GenBank/DDBJ whole genome shotgun (WGS) entry which is preliminary data.</text>
</comment>
<dbReference type="Pfam" id="PF10528">
    <property type="entry name" value="GLEYA"/>
    <property type="match status" value="1"/>
</dbReference>
<dbReference type="GeneID" id="38120857"/>
<dbReference type="STRING" id="1810919.A0A3D8QJ31"/>